<feature type="compositionally biased region" description="Basic and acidic residues" evidence="1">
    <location>
        <begin position="107"/>
        <end position="129"/>
    </location>
</feature>
<gene>
    <name evidence="3" type="ORF">Osc7112_6409</name>
</gene>
<dbReference type="KEGG" id="oni:Osc7112_6409"/>
<feature type="compositionally biased region" description="Low complexity" evidence="1">
    <location>
        <begin position="219"/>
        <end position="233"/>
    </location>
</feature>
<feature type="region of interest" description="Disordered" evidence="1">
    <location>
        <begin position="1"/>
        <end position="129"/>
    </location>
</feature>
<keyword evidence="3" id="KW-0614">Plasmid</keyword>
<dbReference type="OrthoDB" id="508213at2"/>
<reference evidence="3 4" key="1">
    <citation type="submission" date="2012-05" db="EMBL/GenBank/DDBJ databases">
        <title>Finished plasmid 1 of genome of Oscillatoria sp. PCC 7112.</title>
        <authorList>
            <consortium name="US DOE Joint Genome Institute"/>
            <person name="Gugger M."/>
            <person name="Coursin T."/>
            <person name="Rippka R."/>
            <person name="Tandeau De Marsac N."/>
            <person name="Huntemann M."/>
            <person name="Wei C.-L."/>
            <person name="Han J."/>
            <person name="Detter J.C."/>
            <person name="Han C."/>
            <person name="Tapia R."/>
            <person name="Davenport K."/>
            <person name="Daligault H."/>
            <person name="Erkkila T."/>
            <person name="Gu W."/>
            <person name="Munk A.C.C."/>
            <person name="Teshima H."/>
            <person name="Xu Y."/>
            <person name="Chain P."/>
            <person name="Chen A."/>
            <person name="Krypides N."/>
            <person name="Mavromatis K."/>
            <person name="Markowitz V."/>
            <person name="Szeto E."/>
            <person name="Ivanova N."/>
            <person name="Mikhailova N."/>
            <person name="Ovchinnikova G."/>
            <person name="Pagani I."/>
            <person name="Pati A."/>
            <person name="Goodwin L."/>
            <person name="Peters L."/>
            <person name="Pitluck S."/>
            <person name="Woyke T."/>
            <person name="Kerfeld C."/>
        </authorList>
    </citation>
    <scope>NUCLEOTIDE SEQUENCE [LARGE SCALE GENOMIC DNA]</scope>
    <source>
        <strain evidence="3 4">PCC 7112</strain>
        <plasmid evidence="3 4">pOSC7112.01</plasmid>
    </source>
</reference>
<evidence type="ECO:0000256" key="1">
    <source>
        <dbReference type="SAM" id="MobiDB-lite"/>
    </source>
</evidence>
<keyword evidence="4" id="KW-1185">Reference proteome</keyword>
<organism evidence="3 4">
    <name type="scientific">Phormidium nigroviride PCC 7112</name>
    <dbReference type="NCBI Taxonomy" id="179408"/>
    <lineage>
        <taxon>Bacteria</taxon>
        <taxon>Bacillati</taxon>
        <taxon>Cyanobacteriota</taxon>
        <taxon>Cyanophyceae</taxon>
        <taxon>Oscillatoriophycideae</taxon>
        <taxon>Oscillatoriales</taxon>
        <taxon>Oscillatoriaceae</taxon>
        <taxon>Phormidium</taxon>
    </lineage>
</organism>
<sequence length="665" mass="70295">MNEKELQNWREFDGEPDEIEESSYSTPPSSTTSHPFNGNNSSNGANNFSNSFNGNNSSNGANNFSNSSNGFQAANAPNGPSSNGKKLSREEERELAGHDGDADELLASEHRIKQDSEGAETRSVSEKPEVRTFSVLMGTGAVLGILGFFWFVFFAPKPVRQQAKTPNPKPTQVSKDESGELKSRLAFQDQQRALEVQPPEPKNRSTPASKPTPAPKPAPATRRSQTPRPVQNFNPPPPRTVQTIPPPQSPLPRPAQPPAPPPPRPRPTPLPRPVPPPALLALRPAPPPRSPSPEKVDPYERWAQLASLGQSRGQAVKELNAEGISASSATFPSAIAPGMTAASYPAVPPAMPVPAPPPSAVAIAPVAAPVPLSQQQPVPPISQNPQPVLVSSPKSPQSAAPMQEIPAIAIGAPGSAVNAKVMSPGEAGILNRTTADENSEGSTAMREIAIGSSALAKVIVPMIWDEAGQSPTAGRFAVQLTEDIMATDGAIALPSGTVLITQVENVTRGNRLVSQSVVALVYPDSAGRIQQVPIPPGYLIVRGIDNQPLIADSLFDRGSEIAKADILVGILGSLGRVGEIINRPAQETFSQQSGFFGSTAVKTTTSSEPNILAAALEGFFTPTAQRLRERSDRNAQELLKRGNVAIVPEGTQVSVFVNAFVTVQR</sequence>
<feature type="transmembrane region" description="Helical" evidence="2">
    <location>
        <begin position="132"/>
        <end position="155"/>
    </location>
</feature>
<dbReference type="AlphaFoldDB" id="K9VTN5"/>
<accession>K9VTN5</accession>
<evidence type="ECO:0000313" key="4">
    <source>
        <dbReference type="Proteomes" id="UP000010478"/>
    </source>
</evidence>
<evidence type="ECO:0000313" key="3">
    <source>
        <dbReference type="EMBL" id="AFZ10560.1"/>
    </source>
</evidence>
<dbReference type="HOGENOM" id="CLU_026907_0_0_3"/>
<feature type="region of interest" description="Disordered" evidence="1">
    <location>
        <begin position="161"/>
        <end position="302"/>
    </location>
</feature>
<feature type="compositionally biased region" description="Basic and acidic residues" evidence="1">
    <location>
        <begin position="1"/>
        <end position="13"/>
    </location>
</feature>
<name>K9VTN5_9CYAN</name>
<evidence type="ECO:0008006" key="5">
    <source>
        <dbReference type="Google" id="ProtNLM"/>
    </source>
</evidence>
<proteinExistence type="predicted"/>
<dbReference type="EMBL" id="CP003615">
    <property type="protein sequence ID" value="AFZ10560.1"/>
    <property type="molecule type" value="Genomic_DNA"/>
</dbReference>
<evidence type="ECO:0000256" key="2">
    <source>
        <dbReference type="SAM" id="Phobius"/>
    </source>
</evidence>
<keyword evidence="2" id="KW-1133">Transmembrane helix</keyword>
<feature type="compositionally biased region" description="Pro residues" evidence="1">
    <location>
        <begin position="234"/>
        <end position="291"/>
    </location>
</feature>
<keyword evidence="2" id="KW-0812">Transmembrane</keyword>
<feature type="compositionally biased region" description="Low complexity" evidence="1">
    <location>
        <begin position="22"/>
        <end position="76"/>
    </location>
</feature>
<keyword evidence="2" id="KW-0472">Membrane</keyword>
<dbReference type="Proteomes" id="UP000010478">
    <property type="component" value="Plasmid pOSC7112.01"/>
</dbReference>
<protein>
    <recommendedName>
        <fullName evidence="5">Conjugation TrbI family protein</fullName>
    </recommendedName>
</protein>
<dbReference type="RefSeq" id="WP_015211732.1">
    <property type="nucleotide sequence ID" value="NC_019763.1"/>
</dbReference>
<geneLocation type="plasmid" evidence="3 4">
    <name>pOSC7112.01</name>
</geneLocation>
<feature type="compositionally biased region" description="Basic and acidic residues" evidence="1">
    <location>
        <begin position="174"/>
        <end position="183"/>
    </location>
</feature>
<feature type="compositionally biased region" description="Polar residues" evidence="1">
    <location>
        <begin position="162"/>
        <end position="173"/>
    </location>
</feature>
<feature type="compositionally biased region" description="Basic and acidic residues" evidence="1">
    <location>
        <begin position="87"/>
        <end position="100"/>
    </location>
</feature>